<dbReference type="EMBL" id="ML735302">
    <property type="protein sequence ID" value="KAE8386958.1"/>
    <property type="molecule type" value="Genomic_DNA"/>
</dbReference>
<protein>
    <submittedName>
        <fullName evidence="1">Uncharacterized protein</fullName>
    </submittedName>
</protein>
<proteinExistence type="predicted"/>
<sequence length="77" mass="8519">MEQVDQAIQQVTAVWEAMKIQTGATGTGEIRDANLDFKMLCAMVATLLSDMDNPVEQGVWQMWAAIEGVVCKSQWTV</sequence>
<dbReference type="OrthoDB" id="4505768at2759"/>
<dbReference type="AlphaFoldDB" id="A0A5N7BZF5"/>
<organism evidence="1">
    <name type="scientific">Petromyces alliaceus</name>
    <name type="common">Aspergillus alliaceus</name>
    <dbReference type="NCBI Taxonomy" id="209559"/>
    <lineage>
        <taxon>Eukaryota</taxon>
        <taxon>Fungi</taxon>
        <taxon>Dikarya</taxon>
        <taxon>Ascomycota</taxon>
        <taxon>Pezizomycotina</taxon>
        <taxon>Eurotiomycetes</taxon>
        <taxon>Eurotiomycetidae</taxon>
        <taxon>Eurotiales</taxon>
        <taxon>Aspergillaceae</taxon>
        <taxon>Aspergillus</taxon>
        <taxon>Aspergillus subgen. Circumdati</taxon>
    </lineage>
</organism>
<dbReference type="Proteomes" id="UP000326877">
    <property type="component" value="Unassembled WGS sequence"/>
</dbReference>
<reference evidence="1" key="1">
    <citation type="submission" date="2019-04" db="EMBL/GenBank/DDBJ databases">
        <title>Friends and foes A comparative genomics studyof 23 Aspergillus species from section Flavi.</title>
        <authorList>
            <consortium name="DOE Joint Genome Institute"/>
            <person name="Kjaerbolling I."/>
            <person name="Vesth T."/>
            <person name="Frisvad J.C."/>
            <person name="Nybo J.L."/>
            <person name="Theobald S."/>
            <person name="Kildgaard S."/>
            <person name="Isbrandt T."/>
            <person name="Kuo A."/>
            <person name="Sato A."/>
            <person name="Lyhne E.K."/>
            <person name="Kogle M.E."/>
            <person name="Wiebenga A."/>
            <person name="Kun R.S."/>
            <person name="Lubbers R.J."/>
            <person name="Makela M.R."/>
            <person name="Barry K."/>
            <person name="Chovatia M."/>
            <person name="Clum A."/>
            <person name="Daum C."/>
            <person name="Haridas S."/>
            <person name="He G."/>
            <person name="LaButti K."/>
            <person name="Lipzen A."/>
            <person name="Mondo S."/>
            <person name="Riley R."/>
            <person name="Salamov A."/>
            <person name="Simmons B.A."/>
            <person name="Magnuson J.K."/>
            <person name="Henrissat B."/>
            <person name="Mortensen U.H."/>
            <person name="Larsen T.O."/>
            <person name="Devries R.P."/>
            <person name="Grigoriev I.V."/>
            <person name="Machida M."/>
            <person name="Baker S.E."/>
            <person name="Andersen M.R."/>
        </authorList>
    </citation>
    <scope>NUCLEOTIDE SEQUENCE [LARGE SCALE GENOMIC DNA]</scope>
    <source>
        <strain evidence="1">IBT 14317</strain>
    </source>
</reference>
<name>A0A5N7BZF5_PETAA</name>
<accession>A0A5N7BZF5</accession>
<evidence type="ECO:0000313" key="1">
    <source>
        <dbReference type="EMBL" id="KAE8386958.1"/>
    </source>
</evidence>
<gene>
    <name evidence="1" type="ORF">BDV23DRAFT_186832</name>
</gene>